<feature type="region of interest" description="Disordered" evidence="1">
    <location>
        <begin position="18"/>
        <end position="39"/>
    </location>
</feature>
<protein>
    <submittedName>
        <fullName evidence="2">Uncharacterized protein</fullName>
    </submittedName>
</protein>
<reference evidence="2" key="1">
    <citation type="submission" date="2018-02" db="EMBL/GenBank/DDBJ databases">
        <title>Rhizophora mucronata_Transcriptome.</title>
        <authorList>
            <person name="Meera S.P."/>
            <person name="Sreeshan A."/>
            <person name="Augustine A."/>
        </authorList>
    </citation>
    <scope>NUCLEOTIDE SEQUENCE</scope>
    <source>
        <tissue evidence="2">Leaf</tissue>
    </source>
</reference>
<evidence type="ECO:0000256" key="1">
    <source>
        <dbReference type="SAM" id="MobiDB-lite"/>
    </source>
</evidence>
<name>A0A2P2PLS0_RHIMU</name>
<sequence>MPKHVSIHVQSLRLFPLFPPPQPQPRAQPLMNKEHTGRV</sequence>
<proteinExistence type="predicted"/>
<evidence type="ECO:0000313" key="2">
    <source>
        <dbReference type="EMBL" id="MBX55694.1"/>
    </source>
</evidence>
<dbReference type="AlphaFoldDB" id="A0A2P2PLS0"/>
<organism evidence="2">
    <name type="scientific">Rhizophora mucronata</name>
    <name type="common">Asiatic mangrove</name>
    <dbReference type="NCBI Taxonomy" id="61149"/>
    <lineage>
        <taxon>Eukaryota</taxon>
        <taxon>Viridiplantae</taxon>
        <taxon>Streptophyta</taxon>
        <taxon>Embryophyta</taxon>
        <taxon>Tracheophyta</taxon>
        <taxon>Spermatophyta</taxon>
        <taxon>Magnoliopsida</taxon>
        <taxon>eudicotyledons</taxon>
        <taxon>Gunneridae</taxon>
        <taxon>Pentapetalae</taxon>
        <taxon>rosids</taxon>
        <taxon>fabids</taxon>
        <taxon>Malpighiales</taxon>
        <taxon>Rhizophoraceae</taxon>
        <taxon>Rhizophora</taxon>
    </lineage>
</organism>
<dbReference type="EMBL" id="GGEC01075210">
    <property type="protein sequence ID" value="MBX55694.1"/>
    <property type="molecule type" value="Transcribed_RNA"/>
</dbReference>
<accession>A0A2P2PLS0</accession>